<accession>A0A380FD11</accession>
<evidence type="ECO:0000313" key="1">
    <source>
        <dbReference type="EMBL" id="SUM31114.1"/>
    </source>
</evidence>
<proteinExistence type="predicted"/>
<organism evidence="1 2">
    <name type="scientific">Staphylococcus gallinarum</name>
    <dbReference type="NCBI Taxonomy" id="1293"/>
    <lineage>
        <taxon>Bacteria</taxon>
        <taxon>Bacillati</taxon>
        <taxon>Bacillota</taxon>
        <taxon>Bacilli</taxon>
        <taxon>Bacillales</taxon>
        <taxon>Staphylococcaceae</taxon>
        <taxon>Staphylococcus</taxon>
    </lineage>
</organism>
<keyword evidence="1" id="KW-0378">Hydrolase</keyword>
<protein>
    <submittedName>
        <fullName evidence="1">3D-(3,5/4)-trihydroxycyclohexane-1,2-dione hydrolase</fullName>
        <ecNumber evidence="1">3.7.1.-</ecNumber>
    </submittedName>
</protein>
<reference evidence="1 2" key="1">
    <citation type="submission" date="2018-06" db="EMBL/GenBank/DDBJ databases">
        <authorList>
            <consortium name="Pathogen Informatics"/>
            <person name="Doyle S."/>
        </authorList>
    </citation>
    <scope>NUCLEOTIDE SEQUENCE [LARGE SCALE GENOMIC DNA]</scope>
    <source>
        <strain evidence="1 2">NCTC12195</strain>
    </source>
</reference>
<dbReference type="Proteomes" id="UP000255277">
    <property type="component" value="Unassembled WGS sequence"/>
</dbReference>
<evidence type="ECO:0000313" key="2">
    <source>
        <dbReference type="Proteomes" id="UP000255277"/>
    </source>
</evidence>
<dbReference type="EC" id="3.7.1.-" evidence="1"/>
<gene>
    <name evidence="1" type="primary">iolD_3</name>
    <name evidence="1" type="ORF">NCTC12195_00520</name>
</gene>
<name>A0A380FD11_STAGA</name>
<sequence>MTDGYESWWHVGVPEVSNSEKTQAAFDLKAGKLAQGKQY</sequence>
<dbReference type="EMBL" id="UHDK01000001">
    <property type="protein sequence ID" value="SUM31114.1"/>
    <property type="molecule type" value="Genomic_DNA"/>
</dbReference>
<dbReference type="AlphaFoldDB" id="A0A380FD11"/>
<dbReference type="GO" id="GO:0016787">
    <property type="term" value="F:hydrolase activity"/>
    <property type="evidence" value="ECO:0007669"/>
    <property type="project" value="UniProtKB-KW"/>
</dbReference>